<evidence type="ECO:0000313" key="2">
    <source>
        <dbReference type="Proteomes" id="UP001178281"/>
    </source>
</evidence>
<dbReference type="EMBL" id="JAUTIX010000005">
    <property type="protein sequence ID" value="MDP0398963.1"/>
    <property type="molecule type" value="Genomic_DNA"/>
</dbReference>
<dbReference type="Proteomes" id="UP001178281">
    <property type="component" value="Unassembled WGS sequence"/>
</dbReference>
<keyword evidence="2" id="KW-1185">Reference proteome</keyword>
<protein>
    <submittedName>
        <fullName evidence="1">Uncharacterized protein</fullName>
    </submittedName>
</protein>
<sequence length="530" mass="58216">MISPHDRPRAALPLRLSIASWMLGDGSPEPPVVGEIGEYRIGFREEAEHDPSDAAVSELIGTATSEGEPTPFGRRGETKTLCWPTTLQGPGWEVSWMSPRPPGGVERVRGSVYADHVYYGKPKSVRGRILRVQIESVLMRVNHELGRWEAIPGTYEYRDVETCPQWFGGRETTGPDEAREEWAAIVDLDLAVPPPDLTPRLLPGAVAVDGDVAWIADWSRPIVVRLDLSTNDIREYVLPEPVGGFSGAPPIWCDGSTCWIGRPTGLYRIAGDDVRKVCGEAPDRVLRGHGGRLLVINRRESSRLHLLPDGADELPPFLFEGGWMESAITAADGFLLLMSNGATDPEDRNHRLVRVGASGSVDVGPVLHELGPNPGGLSGRPVRINGSHAGLAAVEDRDGSPRVQWVDGYEVQRDLTVQLISGESQPPRTYAALDGEPWTVVWVPGDRDRSQWWEFDEPCPHPEDEDARLLVRLHPETLQPVAIAPVPFQHPTVARHGDDFLVATVSALYRWSGTGYSELVEIPVAQMLAR</sequence>
<proteinExistence type="predicted"/>
<reference evidence="1" key="1">
    <citation type="submission" date="2023-08" db="EMBL/GenBank/DDBJ databases">
        <title>The draft genome of Tsukamurella strandjordii strain 050030.</title>
        <authorList>
            <person name="Zhao F."/>
            <person name="Feng Y."/>
            <person name="Zong Z."/>
        </authorList>
    </citation>
    <scope>NUCLEOTIDE SEQUENCE</scope>
    <source>
        <strain evidence="1">050030</strain>
    </source>
</reference>
<dbReference type="AlphaFoldDB" id="A0AA90SM78"/>
<accession>A0AA90SM78</accession>
<organism evidence="1 2">
    <name type="scientific">Tsukamurella strandjordii</name>
    <dbReference type="NCBI Taxonomy" id="147577"/>
    <lineage>
        <taxon>Bacteria</taxon>
        <taxon>Bacillati</taxon>
        <taxon>Actinomycetota</taxon>
        <taxon>Actinomycetes</taxon>
        <taxon>Mycobacteriales</taxon>
        <taxon>Tsukamurellaceae</taxon>
        <taxon>Tsukamurella</taxon>
    </lineage>
</organism>
<dbReference type="RefSeq" id="WP_305111733.1">
    <property type="nucleotide sequence ID" value="NZ_JAUTIX010000005.1"/>
</dbReference>
<comment type="caution">
    <text evidence="1">The sequence shown here is derived from an EMBL/GenBank/DDBJ whole genome shotgun (WGS) entry which is preliminary data.</text>
</comment>
<name>A0AA90SM78_9ACTN</name>
<evidence type="ECO:0000313" key="1">
    <source>
        <dbReference type="EMBL" id="MDP0398963.1"/>
    </source>
</evidence>
<gene>
    <name evidence="1" type="ORF">Q7X28_13605</name>
</gene>